<evidence type="ECO:0000259" key="1">
    <source>
        <dbReference type="Pfam" id="PF05899"/>
    </source>
</evidence>
<proteinExistence type="predicted"/>
<dbReference type="InterPro" id="IPR011051">
    <property type="entry name" value="RmlC_Cupin_sf"/>
</dbReference>
<dbReference type="PANTHER" id="PTHR40943">
    <property type="entry name" value="CYTOPLASMIC PROTEIN-RELATED"/>
    <property type="match status" value="1"/>
</dbReference>
<evidence type="ECO:0000313" key="2">
    <source>
        <dbReference type="EMBL" id="TPG83177.1"/>
    </source>
</evidence>
<reference evidence="2 3" key="1">
    <citation type="journal article" date="2019" name="Environ. Microbiol.">
        <title>Species interactions and distinct microbial communities in high Arctic permafrost affected cryosols are associated with the CH4 and CO2 gas fluxes.</title>
        <authorList>
            <person name="Altshuler I."/>
            <person name="Hamel J."/>
            <person name="Turney S."/>
            <person name="Magnuson E."/>
            <person name="Levesque R."/>
            <person name="Greer C."/>
            <person name="Whyte L.G."/>
        </authorList>
    </citation>
    <scope>NUCLEOTIDE SEQUENCE [LARGE SCALE GENOMIC DNA]</scope>
    <source>
        <strain evidence="2 3">OWC5</strain>
    </source>
</reference>
<dbReference type="SUPFAM" id="SSF51182">
    <property type="entry name" value="RmlC-like cupins"/>
    <property type="match status" value="1"/>
</dbReference>
<dbReference type="Gene3D" id="2.60.120.10">
    <property type="entry name" value="Jelly Rolls"/>
    <property type="match status" value="1"/>
</dbReference>
<dbReference type="CDD" id="cd02227">
    <property type="entry name" value="cupin_TM1112-like"/>
    <property type="match status" value="1"/>
</dbReference>
<dbReference type="Proteomes" id="UP000320914">
    <property type="component" value="Unassembled WGS sequence"/>
</dbReference>
<dbReference type="AlphaFoldDB" id="A0A502I8D5"/>
<dbReference type="PANTHER" id="PTHR40943:SF1">
    <property type="entry name" value="CYTOPLASMIC PROTEIN"/>
    <property type="match status" value="1"/>
</dbReference>
<name>A0A502I8D5_9PSED</name>
<evidence type="ECO:0000313" key="3">
    <source>
        <dbReference type="Proteomes" id="UP000320914"/>
    </source>
</evidence>
<accession>A0A502I8D5</accession>
<dbReference type="InterPro" id="IPR008579">
    <property type="entry name" value="UGlyAH_Cupin_dom"/>
</dbReference>
<comment type="caution">
    <text evidence="2">The sequence shown here is derived from an EMBL/GenBank/DDBJ whole genome shotgun (WGS) entry which is preliminary data.</text>
</comment>
<organism evidence="2 3">
    <name type="scientific">Pseudomonas mandelii</name>
    <dbReference type="NCBI Taxonomy" id="75612"/>
    <lineage>
        <taxon>Bacteria</taxon>
        <taxon>Pseudomonadati</taxon>
        <taxon>Pseudomonadota</taxon>
        <taxon>Gammaproteobacteria</taxon>
        <taxon>Pseudomonadales</taxon>
        <taxon>Pseudomonadaceae</taxon>
        <taxon>Pseudomonas</taxon>
    </lineage>
</organism>
<feature type="domain" description="(S)-ureidoglycine aminohydrolase cupin" evidence="1">
    <location>
        <begin position="45"/>
        <end position="116"/>
    </location>
</feature>
<sequence>MTMSKPDHIIDFANPDLPIVELETSDPEVVDTPYRSRSWRHFVAPEKKAVAGIWEAPEHLERCECDYDELCHLLEGHVRLTDSNGVSQEFKAGATFVVAAGFKGTWENLTPVRKVFMILRGGVETARPQATP</sequence>
<gene>
    <name evidence="2" type="ORF">EAH74_14970</name>
</gene>
<dbReference type="EMBL" id="RCZA01000006">
    <property type="protein sequence ID" value="TPG83177.1"/>
    <property type="molecule type" value="Genomic_DNA"/>
</dbReference>
<dbReference type="Pfam" id="PF05899">
    <property type="entry name" value="Cupin_3"/>
    <property type="match status" value="1"/>
</dbReference>
<protein>
    <submittedName>
        <fullName evidence="2">DUF861 domain-containing protein</fullName>
    </submittedName>
</protein>
<dbReference type="InterPro" id="IPR014710">
    <property type="entry name" value="RmlC-like_jellyroll"/>
</dbReference>